<dbReference type="KEGG" id="ssl:SS1G_00165"/>
<sequence>MSSTTTIPPPSHQHPKSSLTYKPHADFPFGIQAGNIVSKAEPLHPPTSCPSMA</sequence>
<protein>
    <submittedName>
        <fullName evidence="2">Uncharacterized protein</fullName>
    </submittedName>
</protein>
<gene>
    <name evidence="2" type="ORF">SS1G_00165</name>
</gene>
<evidence type="ECO:0000313" key="3">
    <source>
        <dbReference type="Proteomes" id="UP000001312"/>
    </source>
</evidence>
<evidence type="ECO:0000313" key="2">
    <source>
        <dbReference type="EMBL" id="EDN90765.1"/>
    </source>
</evidence>
<dbReference type="AlphaFoldDB" id="A7E4E3"/>
<evidence type="ECO:0000256" key="1">
    <source>
        <dbReference type="SAM" id="MobiDB-lite"/>
    </source>
</evidence>
<feature type="region of interest" description="Disordered" evidence="1">
    <location>
        <begin position="1"/>
        <end position="26"/>
    </location>
</feature>
<dbReference type="InParanoid" id="A7E4E3"/>
<name>A7E4E3_SCLS1</name>
<reference evidence="3" key="1">
    <citation type="journal article" date="2011" name="PLoS Genet.">
        <title>Genomic analysis of the necrotrophic fungal pathogens Sclerotinia sclerotiorum and Botrytis cinerea.</title>
        <authorList>
            <person name="Amselem J."/>
            <person name="Cuomo C.A."/>
            <person name="van Kan J.A."/>
            <person name="Viaud M."/>
            <person name="Benito E.P."/>
            <person name="Couloux A."/>
            <person name="Coutinho P.M."/>
            <person name="de Vries R.P."/>
            <person name="Dyer P.S."/>
            <person name="Fillinger S."/>
            <person name="Fournier E."/>
            <person name="Gout L."/>
            <person name="Hahn M."/>
            <person name="Kohn L."/>
            <person name="Lapalu N."/>
            <person name="Plummer K.M."/>
            <person name="Pradier J.M."/>
            <person name="Quevillon E."/>
            <person name="Sharon A."/>
            <person name="Simon A."/>
            <person name="ten Have A."/>
            <person name="Tudzynski B."/>
            <person name="Tudzynski P."/>
            <person name="Wincker P."/>
            <person name="Andrew M."/>
            <person name="Anthouard V."/>
            <person name="Beever R.E."/>
            <person name="Beffa R."/>
            <person name="Benoit I."/>
            <person name="Bouzid O."/>
            <person name="Brault B."/>
            <person name="Chen Z."/>
            <person name="Choquer M."/>
            <person name="Collemare J."/>
            <person name="Cotton P."/>
            <person name="Danchin E.G."/>
            <person name="Da Silva C."/>
            <person name="Gautier A."/>
            <person name="Giraud C."/>
            <person name="Giraud T."/>
            <person name="Gonzalez C."/>
            <person name="Grossetete S."/>
            <person name="Guldener U."/>
            <person name="Henrissat B."/>
            <person name="Howlett B.J."/>
            <person name="Kodira C."/>
            <person name="Kretschmer M."/>
            <person name="Lappartient A."/>
            <person name="Leroch M."/>
            <person name="Levis C."/>
            <person name="Mauceli E."/>
            <person name="Neuveglise C."/>
            <person name="Oeser B."/>
            <person name="Pearson M."/>
            <person name="Poulain J."/>
            <person name="Poussereau N."/>
            <person name="Quesneville H."/>
            <person name="Rascle C."/>
            <person name="Schumacher J."/>
            <person name="Segurens B."/>
            <person name="Sexton A."/>
            <person name="Silva E."/>
            <person name="Sirven C."/>
            <person name="Soanes D.M."/>
            <person name="Talbot N.J."/>
            <person name="Templeton M."/>
            <person name="Yandava C."/>
            <person name="Yarden O."/>
            <person name="Zeng Q."/>
            <person name="Rollins J.A."/>
            <person name="Lebrun M.H."/>
            <person name="Dickman M."/>
        </authorList>
    </citation>
    <scope>NUCLEOTIDE SEQUENCE [LARGE SCALE GENOMIC DNA]</scope>
    <source>
        <strain evidence="3">ATCC 18683 / 1980 / Ss-1</strain>
    </source>
</reference>
<accession>A7E4E3</accession>
<dbReference type="GeneID" id="5494693"/>
<dbReference type="HOGENOM" id="CLU_3070070_0_0_1"/>
<dbReference type="RefSeq" id="XP_001598079.1">
    <property type="nucleotide sequence ID" value="XM_001598029.1"/>
</dbReference>
<dbReference type="Proteomes" id="UP000001312">
    <property type="component" value="Unassembled WGS sequence"/>
</dbReference>
<keyword evidence="3" id="KW-1185">Reference proteome</keyword>
<proteinExistence type="predicted"/>
<organism evidence="2 3">
    <name type="scientific">Sclerotinia sclerotiorum (strain ATCC 18683 / 1980 / Ss-1)</name>
    <name type="common">White mold</name>
    <name type="synonym">Whetzelinia sclerotiorum</name>
    <dbReference type="NCBI Taxonomy" id="665079"/>
    <lineage>
        <taxon>Eukaryota</taxon>
        <taxon>Fungi</taxon>
        <taxon>Dikarya</taxon>
        <taxon>Ascomycota</taxon>
        <taxon>Pezizomycotina</taxon>
        <taxon>Leotiomycetes</taxon>
        <taxon>Helotiales</taxon>
        <taxon>Sclerotiniaceae</taxon>
        <taxon>Sclerotinia</taxon>
    </lineage>
</organism>
<dbReference type="EMBL" id="CH476621">
    <property type="protein sequence ID" value="EDN90765.1"/>
    <property type="molecule type" value="Genomic_DNA"/>
</dbReference>